<dbReference type="Proteomes" id="UP001408789">
    <property type="component" value="Unassembled WGS sequence"/>
</dbReference>
<name>A0AAP0DC44_9ASTR</name>
<keyword evidence="1" id="KW-0378">Hydrolase</keyword>
<evidence type="ECO:0000259" key="3">
    <source>
        <dbReference type="Pfam" id="PF00561"/>
    </source>
</evidence>
<dbReference type="InterPro" id="IPR029058">
    <property type="entry name" value="AB_hydrolase_fold"/>
</dbReference>
<accession>A0AAP0DC44</accession>
<dbReference type="PRINTS" id="PR00111">
    <property type="entry name" value="ABHYDROLASE"/>
</dbReference>
<evidence type="ECO:0000313" key="5">
    <source>
        <dbReference type="Proteomes" id="UP001408789"/>
    </source>
</evidence>
<evidence type="ECO:0000256" key="2">
    <source>
        <dbReference type="ARBA" id="ARBA00038334"/>
    </source>
</evidence>
<evidence type="ECO:0000256" key="1">
    <source>
        <dbReference type="ARBA" id="ARBA00022801"/>
    </source>
</evidence>
<dbReference type="InterPro" id="IPR000073">
    <property type="entry name" value="AB_hydrolase_1"/>
</dbReference>
<protein>
    <recommendedName>
        <fullName evidence="3">AB hydrolase-1 domain-containing protein</fullName>
    </recommendedName>
</protein>
<dbReference type="SUPFAM" id="SSF53474">
    <property type="entry name" value="alpha/beta-Hydrolases"/>
    <property type="match status" value="1"/>
</dbReference>
<comment type="caution">
    <text evidence="4">The sequence shown here is derived from an EMBL/GenBank/DDBJ whole genome shotgun (WGS) entry which is preliminary data.</text>
</comment>
<dbReference type="InterPro" id="IPR000639">
    <property type="entry name" value="Epox_hydrolase-like"/>
</dbReference>
<dbReference type="AlphaFoldDB" id="A0AAP0DC44"/>
<proteinExistence type="inferred from homology"/>
<evidence type="ECO:0000313" key="4">
    <source>
        <dbReference type="EMBL" id="KAK9070072.1"/>
    </source>
</evidence>
<organism evidence="4 5">
    <name type="scientific">Deinandra increscens subsp. villosa</name>
    <dbReference type="NCBI Taxonomy" id="3103831"/>
    <lineage>
        <taxon>Eukaryota</taxon>
        <taxon>Viridiplantae</taxon>
        <taxon>Streptophyta</taxon>
        <taxon>Embryophyta</taxon>
        <taxon>Tracheophyta</taxon>
        <taxon>Spermatophyta</taxon>
        <taxon>Magnoliopsida</taxon>
        <taxon>eudicotyledons</taxon>
        <taxon>Gunneridae</taxon>
        <taxon>Pentapetalae</taxon>
        <taxon>asterids</taxon>
        <taxon>campanulids</taxon>
        <taxon>Asterales</taxon>
        <taxon>Asteraceae</taxon>
        <taxon>Asteroideae</taxon>
        <taxon>Heliantheae alliance</taxon>
        <taxon>Madieae</taxon>
        <taxon>Madiinae</taxon>
        <taxon>Deinandra</taxon>
    </lineage>
</organism>
<comment type="similarity">
    <text evidence="2">Belongs to the AB hydrolase superfamily. Epoxide hydrolase family.</text>
</comment>
<dbReference type="GO" id="GO:0016787">
    <property type="term" value="F:hydrolase activity"/>
    <property type="evidence" value="ECO:0007669"/>
    <property type="project" value="UniProtKB-KW"/>
</dbReference>
<feature type="domain" description="AB hydrolase-1" evidence="3">
    <location>
        <begin position="27"/>
        <end position="297"/>
    </location>
</feature>
<dbReference type="EMBL" id="JBCNJP010000012">
    <property type="protein sequence ID" value="KAK9070072.1"/>
    <property type="molecule type" value="Genomic_DNA"/>
</dbReference>
<reference evidence="4 5" key="1">
    <citation type="submission" date="2024-04" db="EMBL/GenBank/DDBJ databases">
        <title>The reference genome of an endangered Asteraceae, Deinandra increscens subsp. villosa, native to the Central Coast of California.</title>
        <authorList>
            <person name="Guilliams M."/>
            <person name="Hasenstab-Lehman K."/>
            <person name="Meyer R."/>
            <person name="Mcevoy S."/>
        </authorList>
    </citation>
    <scope>NUCLEOTIDE SEQUENCE [LARGE SCALE GENOMIC DNA]</scope>
    <source>
        <tissue evidence="4">Leaf</tissue>
    </source>
</reference>
<keyword evidence="5" id="KW-1185">Reference proteome</keyword>
<dbReference type="Gene3D" id="3.40.50.1820">
    <property type="entry name" value="alpha/beta hydrolase"/>
    <property type="match status" value="1"/>
</dbReference>
<sequence>MDQITHKFIQVNGLNLHVAEAGSETSPPVIFLHGFPEIWYSWRHQMLAVATAGFRAIAPDFRGYGLSDAPPEPEKACLTDLVHDTASLLDSLAISSKAFVVAKDFGGWIAYGFALLYPEKVAGIITANVMFMPPGAFADHFVFPEGFYVSRWQKPERTEADFGRFDVKTVVRKIYIMFCGSEMPIAGENEEIMDLVKPSAPLPSWMTEEDIAIYGTLYEKNGFRTALQATYRTMHMPGSEIQDPKIQAPTLVILGEKDYLMKVPGMKEYIQSDSVKKYVPNHETVFVPEGCHFLQEQFPDHVNELIIAFLNRNKHVAVV</sequence>
<dbReference type="PRINTS" id="PR00412">
    <property type="entry name" value="EPOXHYDRLASE"/>
</dbReference>
<dbReference type="Pfam" id="PF00561">
    <property type="entry name" value="Abhydrolase_1"/>
    <property type="match status" value="1"/>
</dbReference>
<dbReference type="PANTHER" id="PTHR43329">
    <property type="entry name" value="EPOXIDE HYDROLASE"/>
    <property type="match status" value="1"/>
</dbReference>
<gene>
    <name evidence="4" type="ORF">SSX86_010471</name>
</gene>